<dbReference type="PANTHER" id="PTHR10773">
    <property type="entry name" value="DNA-DIRECTED RNA POLYMERASES I, II, AND III SUBUNIT RPABC2"/>
    <property type="match status" value="1"/>
</dbReference>
<evidence type="ECO:0000313" key="2">
    <source>
        <dbReference type="Proteomes" id="UP001153636"/>
    </source>
</evidence>
<evidence type="ECO:0000313" key="1">
    <source>
        <dbReference type="EMBL" id="CAH1111643.1"/>
    </source>
</evidence>
<name>A0A9P0D4D0_9CUCU</name>
<proteinExistence type="predicted"/>
<dbReference type="PANTHER" id="PTHR10773:SF19">
    <property type="match status" value="1"/>
</dbReference>
<dbReference type="Proteomes" id="UP001153636">
    <property type="component" value="Chromosome 6"/>
</dbReference>
<protein>
    <submittedName>
        <fullName evidence="1">Uncharacterized protein</fullName>
    </submittedName>
</protein>
<keyword evidence="2" id="KW-1185">Reference proteome</keyword>
<reference evidence="1" key="1">
    <citation type="submission" date="2022-01" db="EMBL/GenBank/DDBJ databases">
        <authorList>
            <person name="King R."/>
        </authorList>
    </citation>
    <scope>NUCLEOTIDE SEQUENCE</scope>
</reference>
<gene>
    <name evidence="1" type="ORF">PSYICH_LOCUS11953</name>
</gene>
<dbReference type="OrthoDB" id="10065911at2759"/>
<sequence length="241" mass="27953">MEYLRNNFRISSSSSFGHVNHDGRGQHSNRNNRLPDKIFPAVFDDIASFKGQKAYCSLLDSQCEYLPEHLNVKKMFNMFLQQNPEKKVSYETYRTIFVTKFNISFGYSGTDTCSACDDHKAKKMNIENDHLQKALLSRLETEHKLQLLKAKTFSKKKRAARLNSQKSTEKEAIAMDFQNNLPVPNISTKDVYYKRQLSFYSFNIQLLSNSTLQFYTYTETAGKTGFTILYIHGNCWKNGLR</sequence>
<dbReference type="AlphaFoldDB" id="A0A9P0D4D0"/>
<dbReference type="EMBL" id="OV651818">
    <property type="protein sequence ID" value="CAH1111643.1"/>
    <property type="molecule type" value="Genomic_DNA"/>
</dbReference>
<organism evidence="1 2">
    <name type="scientific">Psylliodes chrysocephalus</name>
    <dbReference type="NCBI Taxonomy" id="3402493"/>
    <lineage>
        <taxon>Eukaryota</taxon>
        <taxon>Metazoa</taxon>
        <taxon>Ecdysozoa</taxon>
        <taxon>Arthropoda</taxon>
        <taxon>Hexapoda</taxon>
        <taxon>Insecta</taxon>
        <taxon>Pterygota</taxon>
        <taxon>Neoptera</taxon>
        <taxon>Endopterygota</taxon>
        <taxon>Coleoptera</taxon>
        <taxon>Polyphaga</taxon>
        <taxon>Cucujiformia</taxon>
        <taxon>Chrysomeloidea</taxon>
        <taxon>Chrysomelidae</taxon>
        <taxon>Galerucinae</taxon>
        <taxon>Alticini</taxon>
        <taxon>Psylliodes</taxon>
    </lineage>
</organism>
<accession>A0A9P0D4D0</accession>